<accession>A0A512B7Y6</accession>
<evidence type="ECO:0000256" key="1">
    <source>
        <dbReference type="ARBA" id="ARBA00022982"/>
    </source>
</evidence>
<dbReference type="PANTHER" id="PTHR21294">
    <property type="entry name" value="ELECTRON TRANSFER FLAVOPROTEIN BETA-SUBUNIT"/>
    <property type="match status" value="1"/>
</dbReference>
<dbReference type="InterPro" id="IPR012255">
    <property type="entry name" value="ETF_b"/>
</dbReference>
<organism evidence="3 4">
    <name type="scientific">Segetibacter aerophilus</name>
    <dbReference type="NCBI Taxonomy" id="670293"/>
    <lineage>
        <taxon>Bacteria</taxon>
        <taxon>Pseudomonadati</taxon>
        <taxon>Bacteroidota</taxon>
        <taxon>Chitinophagia</taxon>
        <taxon>Chitinophagales</taxon>
        <taxon>Chitinophagaceae</taxon>
        <taxon>Segetibacter</taxon>
    </lineage>
</organism>
<dbReference type="CDD" id="cd01714">
    <property type="entry name" value="ETF_beta"/>
    <property type="match status" value="1"/>
</dbReference>
<dbReference type="AlphaFoldDB" id="A0A512B7Y6"/>
<keyword evidence="1" id="KW-0249">Electron transport</keyword>
<evidence type="ECO:0000313" key="4">
    <source>
        <dbReference type="Proteomes" id="UP000321513"/>
    </source>
</evidence>
<dbReference type="Gene3D" id="3.40.50.620">
    <property type="entry name" value="HUPs"/>
    <property type="match status" value="1"/>
</dbReference>
<evidence type="ECO:0000313" key="3">
    <source>
        <dbReference type="EMBL" id="GEO08065.1"/>
    </source>
</evidence>
<reference evidence="3 4" key="1">
    <citation type="submission" date="2019-07" db="EMBL/GenBank/DDBJ databases">
        <title>Whole genome shotgun sequence of Segetibacter aerophilus NBRC 106135.</title>
        <authorList>
            <person name="Hosoyama A."/>
            <person name="Uohara A."/>
            <person name="Ohji S."/>
            <person name="Ichikawa N."/>
        </authorList>
    </citation>
    <scope>NUCLEOTIDE SEQUENCE [LARGE SCALE GENOMIC DNA]</scope>
    <source>
        <strain evidence="3 4">NBRC 106135</strain>
    </source>
</reference>
<dbReference type="EMBL" id="BJYT01000001">
    <property type="protein sequence ID" value="GEO08065.1"/>
    <property type="molecule type" value="Genomic_DNA"/>
</dbReference>
<sequence>MKILVCISKTPDTTAKIAFKNGNTQFEESGVQWILNPYDEWYALVRAIELKEKDASTTLHLVMAGGADADPIIRKALALGGDEAIRVNATKLQDSFYVASQIAAVAKTGGYDLIFTGKETIDYNGSSIGAMVAELLDLPYISLATKFEINGNTATVTREIEGGEEVNEVPVPLVVSCQKGMAEARIPNMRGIMSARTKPLKVVEPVEADELTSISSFELPPPKAGVKMISPDNMAELVRLLHEEAKVI</sequence>
<name>A0A512B7Y6_9BACT</name>
<comment type="caution">
    <text evidence="3">The sequence shown here is derived from an EMBL/GenBank/DDBJ whole genome shotgun (WGS) entry which is preliminary data.</text>
</comment>
<dbReference type="InterPro" id="IPR014730">
    <property type="entry name" value="ETF_a/b_N"/>
</dbReference>
<proteinExistence type="predicted"/>
<dbReference type="SUPFAM" id="SSF52402">
    <property type="entry name" value="Adenine nucleotide alpha hydrolases-like"/>
    <property type="match status" value="1"/>
</dbReference>
<feature type="domain" description="Electron transfer flavoprotein alpha/beta-subunit N-terminal" evidence="2">
    <location>
        <begin position="23"/>
        <end position="212"/>
    </location>
</feature>
<gene>
    <name evidence="3" type="primary">etfB</name>
    <name evidence="3" type="ORF">SAE01_05610</name>
</gene>
<keyword evidence="1" id="KW-0813">Transport</keyword>
<dbReference type="OrthoDB" id="9804960at2"/>
<protein>
    <submittedName>
        <fullName evidence="3">Electron transfer flavoprotein subunit alpha</fullName>
    </submittedName>
</protein>
<dbReference type="Pfam" id="PF01012">
    <property type="entry name" value="ETF"/>
    <property type="match status" value="1"/>
</dbReference>
<evidence type="ECO:0000259" key="2">
    <source>
        <dbReference type="SMART" id="SM00893"/>
    </source>
</evidence>
<dbReference type="SMART" id="SM00893">
    <property type="entry name" value="ETF"/>
    <property type="match status" value="1"/>
</dbReference>
<dbReference type="PIRSF" id="PIRSF000090">
    <property type="entry name" value="Beta-ETF"/>
    <property type="match status" value="1"/>
</dbReference>
<dbReference type="RefSeq" id="WP_147202021.1">
    <property type="nucleotide sequence ID" value="NZ_BJYT01000001.1"/>
</dbReference>
<dbReference type="InterPro" id="IPR033948">
    <property type="entry name" value="ETF_beta_N"/>
</dbReference>
<dbReference type="GO" id="GO:0009055">
    <property type="term" value="F:electron transfer activity"/>
    <property type="evidence" value="ECO:0007669"/>
    <property type="project" value="InterPro"/>
</dbReference>
<dbReference type="InterPro" id="IPR014729">
    <property type="entry name" value="Rossmann-like_a/b/a_fold"/>
</dbReference>
<dbReference type="Proteomes" id="UP000321513">
    <property type="component" value="Unassembled WGS sequence"/>
</dbReference>
<keyword evidence="4" id="KW-1185">Reference proteome</keyword>